<feature type="coiled-coil region" evidence="1">
    <location>
        <begin position="29"/>
        <end position="63"/>
    </location>
</feature>
<reference evidence="2 3" key="1">
    <citation type="submission" date="2019-02" db="EMBL/GenBank/DDBJ databases">
        <title>Deep-cultivation of Planctomycetes and their phenomic and genomic characterization uncovers novel biology.</title>
        <authorList>
            <person name="Wiegand S."/>
            <person name="Jogler M."/>
            <person name="Boedeker C."/>
            <person name="Pinto D."/>
            <person name="Vollmers J."/>
            <person name="Rivas-Marin E."/>
            <person name="Kohn T."/>
            <person name="Peeters S.H."/>
            <person name="Heuer A."/>
            <person name="Rast P."/>
            <person name="Oberbeckmann S."/>
            <person name="Bunk B."/>
            <person name="Jeske O."/>
            <person name="Meyerdierks A."/>
            <person name="Storesund J.E."/>
            <person name="Kallscheuer N."/>
            <person name="Luecker S."/>
            <person name="Lage O.M."/>
            <person name="Pohl T."/>
            <person name="Merkel B.J."/>
            <person name="Hornburger P."/>
            <person name="Mueller R.-W."/>
            <person name="Bruemmer F."/>
            <person name="Labrenz M."/>
            <person name="Spormann A.M."/>
            <person name="Op den Camp H."/>
            <person name="Overmann J."/>
            <person name="Amann R."/>
            <person name="Jetten M.S.M."/>
            <person name="Mascher T."/>
            <person name="Medema M.H."/>
            <person name="Devos D.P."/>
            <person name="Kaster A.-K."/>
            <person name="Ovreas L."/>
            <person name="Rohde M."/>
            <person name="Galperin M.Y."/>
            <person name="Jogler C."/>
        </authorList>
    </citation>
    <scope>NUCLEOTIDE SEQUENCE [LARGE SCALE GENOMIC DNA]</scope>
    <source>
        <strain evidence="2 3">Pla85_3_4</strain>
    </source>
</reference>
<evidence type="ECO:0000256" key="1">
    <source>
        <dbReference type="SAM" id="Coils"/>
    </source>
</evidence>
<name>A0A518DRU7_9BACT</name>
<proteinExistence type="predicted"/>
<dbReference type="KEGG" id="lcre:Pla8534_23400"/>
<dbReference type="RefSeq" id="WP_145053048.1">
    <property type="nucleotide sequence ID" value="NZ_CP036433.1"/>
</dbReference>
<protein>
    <submittedName>
        <fullName evidence="2">Uncharacterized protein</fullName>
    </submittedName>
</protein>
<dbReference type="Proteomes" id="UP000317648">
    <property type="component" value="Chromosome"/>
</dbReference>
<sequence>MNGNPWYRRLRHEVEDLVRGKSGQNYLHKKKLQKKLADLIKEARTLTTRLKAIERRRTELMKEREG</sequence>
<keyword evidence="1" id="KW-0175">Coiled coil</keyword>
<keyword evidence="3" id="KW-1185">Reference proteome</keyword>
<dbReference type="AlphaFoldDB" id="A0A518DRU7"/>
<evidence type="ECO:0000313" key="3">
    <source>
        <dbReference type="Proteomes" id="UP000317648"/>
    </source>
</evidence>
<organism evidence="2 3">
    <name type="scientific">Lignipirellula cremea</name>
    <dbReference type="NCBI Taxonomy" id="2528010"/>
    <lineage>
        <taxon>Bacteria</taxon>
        <taxon>Pseudomonadati</taxon>
        <taxon>Planctomycetota</taxon>
        <taxon>Planctomycetia</taxon>
        <taxon>Pirellulales</taxon>
        <taxon>Pirellulaceae</taxon>
        <taxon>Lignipirellula</taxon>
    </lineage>
</organism>
<dbReference type="EMBL" id="CP036433">
    <property type="protein sequence ID" value="QDU94549.1"/>
    <property type="molecule type" value="Genomic_DNA"/>
</dbReference>
<gene>
    <name evidence="2" type="ORF">Pla8534_23400</name>
</gene>
<accession>A0A518DRU7</accession>
<evidence type="ECO:0000313" key="2">
    <source>
        <dbReference type="EMBL" id="QDU94549.1"/>
    </source>
</evidence>
<dbReference type="OrthoDB" id="486746at2"/>